<name>A0A445J0J0_GLYSO</name>
<dbReference type="Pfam" id="PF07727">
    <property type="entry name" value="RVT_2"/>
    <property type="match status" value="1"/>
</dbReference>
<evidence type="ECO:0000259" key="17">
    <source>
        <dbReference type="PROSITE" id="PS50011"/>
    </source>
</evidence>
<reference evidence="18 19" key="1">
    <citation type="submission" date="2018-09" db="EMBL/GenBank/DDBJ databases">
        <title>A high-quality reference genome of wild soybean provides a powerful tool to mine soybean genomes.</title>
        <authorList>
            <person name="Xie M."/>
            <person name="Chung C.Y.L."/>
            <person name="Li M.-W."/>
            <person name="Wong F.-L."/>
            <person name="Chan T.-F."/>
            <person name="Lam H.-M."/>
        </authorList>
    </citation>
    <scope>NUCLEOTIDE SEQUENCE [LARGE SCALE GENOMIC DNA]</scope>
    <source>
        <strain evidence="19">cv. W05</strain>
        <tissue evidence="18">Hypocotyl of etiolated seedlings</tissue>
    </source>
</reference>
<dbReference type="Pfam" id="PF07714">
    <property type="entry name" value="PK_Tyr_Ser-Thr"/>
    <property type="match status" value="1"/>
</dbReference>
<evidence type="ECO:0000256" key="12">
    <source>
        <dbReference type="ARBA" id="ARBA00023180"/>
    </source>
</evidence>
<dbReference type="SUPFAM" id="SSF56672">
    <property type="entry name" value="DNA/RNA polymerases"/>
    <property type="match status" value="1"/>
</dbReference>
<dbReference type="GO" id="GO:0004190">
    <property type="term" value="F:aspartic-type endopeptidase activity"/>
    <property type="evidence" value="ECO:0007669"/>
    <property type="project" value="UniProtKB-KW"/>
</dbReference>
<keyword evidence="7" id="KW-0064">Aspartyl protease</keyword>
<keyword evidence="2" id="KW-0723">Serine/threonine-protein kinase</keyword>
<dbReference type="FunFam" id="2.60.120.430:FF:000005">
    <property type="entry name" value="Putative receptor-like protein kinase"/>
    <property type="match status" value="1"/>
</dbReference>
<evidence type="ECO:0000256" key="4">
    <source>
        <dbReference type="ARBA" id="ARBA00022692"/>
    </source>
</evidence>
<feature type="binding site" evidence="13">
    <location>
        <position position="527"/>
    </location>
    <ligand>
        <name>ATP</name>
        <dbReference type="ChEBI" id="CHEBI:30616"/>
    </ligand>
</feature>
<comment type="subcellular location">
    <subcellularLocation>
        <location evidence="1">Membrane</location>
        <topology evidence="1">Single-pass type I membrane protein</topology>
    </subcellularLocation>
</comment>
<dbReference type="Pfam" id="PF22936">
    <property type="entry name" value="Pol_BBD"/>
    <property type="match status" value="2"/>
</dbReference>
<keyword evidence="5 16" id="KW-0732">Signal</keyword>
<evidence type="ECO:0000256" key="13">
    <source>
        <dbReference type="PROSITE-ProRule" id="PRU10141"/>
    </source>
</evidence>
<dbReference type="GO" id="GO:0004674">
    <property type="term" value="F:protein serine/threonine kinase activity"/>
    <property type="evidence" value="ECO:0007669"/>
    <property type="project" value="UniProtKB-KW"/>
</dbReference>
<evidence type="ECO:0000313" key="19">
    <source>
        <dbReference type="Proteomes" id="UP000289340"/>
    </source>
</evidence>
<dbReference type="InterPro" id="IPR017441">
    <property type="entry name" value="Protein_kinase_ATP_BS"/>
</dbReference>
<evidence type="ECO:0000256" key="14">
    <source>
        <dbReference type="SAM" id="MobiDB-lite"/>
    </source>
</evidence>
<dbReference type="Gene3D" id="2.60.120.430">
    <property type="entry name" value="Galactose-binding lectin"/>
    <property type="match status" value="2"/>
</dbReference>
<feature type="domain" description="Protein kinase" evidence="17">
    <location>
        <begin position="499"/>
        <end position="773"/>
    </location>
</feature>
<keyword evidence="12" id="KW-0325">Glycoprotein</keyword>
<evidence type="ECO:0000256" key="2">
    <source>
        <dbReference type="ARBA" id="ARBA00022527"/>
    </source>
</evidence>
<dbReference type="PANTHER" id="PTHR27003">
    <property type="entry name" value="OS07G0166700 PROTEIN"/>
    <property type="match status" value="1"/>
</dbReference>
<dbReference type="GO" id="GO:0005886">
    <property type="term" value="C:plasma membrane"/>
    <property type="evidence" value="ECO:0007669"/>
    <property type="project" value="TreeGrafter"/>
</dbReference>
<dbReference type="InterPro" id="IPR000719">
    <property type="entry name" value="Prot_kinase_dom"/>
</dbReference>
<dbReference type="Proteomes" id="UP000289340">
    <property type="component" value="Chromosome 9"/>
</dbReference>
<evidence type="ECO:0000256" key="7">
    <source>
        <dbReference type="ARBA" id="ARBA00022750"/>
    </source>
</evidence>
<keyword evidence="3 18" id="KW-0808">Transferase</keyword>
<keyword evidence="7" id="KW-0645">Protease</keyword>
<dbReference type="InterPro" id="IPR045272">
    <property type="entry name" value="ANXUR1/2-like"/>
</dbReference>
<dbReference type="EC" id="2.7.7.7" evidence="18"/>
<feature type="transmembrane region" description="Helical" evidence="15">
    <location>
        <begin position="408"/>
        <end position="433"/>
    </location>
</feature>
<dbReference type="GO" id="GO:0003887">
    <property type="term" value="F:DNA-directed DNA polymerase activity"/>
    <property type="evidence" value="ECO:0007669"/>
    <property type="project" value="UniProtKB-EC"/>
</dbReference>
<dbReference type="FunFam" id="3.30.200.20:FF:000039">
    <property type="entry name" value="receptor-like protein kinase FERONIA"/>
    <property type="match status" value="1"/>
</dbReference>
<feature type="signal peptide" evidence="16">
    <location>
        <begin position="1"/>
        <end position="26"/>
    </location>
</feature>
<comment type="caution">
    <text evidence="18">The sequence shown here is derived from an EMBL/GenBank/DDBJ whole genome shotgun (WGS) entry which is preliminary data.</text>
</comment>
<dbReference type="GO" id="GO:0005524">
    <property type="term" value="F:ATP binding"/>
    <property type="evidence" value="ECO:0007669"/>
    <property type="project" value="UniProtKB-UniRule"/>
</dbReference>
<keyword evidence="10 15" id="KW-1133">Transmembrane helix</keyword>
<keyword evidence="9 13" id="KW-0067">ATP-binding</keyword>
<dbReference type="PROSITE" id="PS00107">
    <property type="entry name" value="PROTEIN_KINASE_ATP"/>
    <property type="match status" value="1"/>
</dbReference>
<dbReference type="Pfam" id="PF25597">
    <property type="entry name" value="SH3_retrovirus"/>
    <property type="match status" value="1"/>
</dbReference>
<evidence type="ECO:0000313" key="18">
    <source>
        <dbReference type="EMBL" id="RZB91890.1"/>
    </source>
</evidence>
<dbReference type="Gene3D" id="3.30.200.20">
    <property type="entry name" value="Phosphorylase Kinase, domain 1"/>
    <property type="match status" value="1"/>
</dbReference>
<dbReference type="Pfam" id="PF12819">
    <property type="entry name" value="Malectin_like"/>
    <property type="match status" value="1"/>
</dbReference>
<keyword evidence="8 18" id="KW-0418">Kinase</keyword>
<dbReference type="InterPro" id="IPR054722">
    <property type="entry name" value="PolX-like_BBD"/>
</dbReference>
<keyword evidence="18" id="KW-0548">Nucleotidyltransferase</keyword>
<keyword evidence="18" id="KW-0675">Receptor</keyword>
<dbReference type="Gene3D" id="1.10.510.10">
    <property type="entry name" value="Transferase(Phosphotransferase) domain 1"/>
    <property type="match status" value="1"/>
</dbReference>
<organism evidence="18 19">
    <name type="scientific">Glycine soja</name>
    <name type="common">Wild soybean</name>
    <dbReference type="NCBI Taxonomy" id="3848"/>
    <lineage>
        <taxon>Eukaryota</taxon>
        <taxon>Viridiplantae</taxon>
        <taxon>Streptophyta</taxon>
        <taxon>Embryophyta</taxon>
        <taxon>Tracheophyta</taxon>
        <taxon>Spermatophyta</taxon>
        <taxon>Magnoliopsida</taxon>
        <taxon>eudicotyledons</taxon>
        <taxon>Gunneridae</taxon>
        <taxon>Pentapetalae</taxon>
        <taxon>rosids</taxon>
        <taxon>fabids</taxon>
        <taxon>Fabales</taxon>
        <taxon>Fabaceae</taxon>
        <taxon>Papilionoideae</taxon>
        <taxon>50 kb inversion clade</taxon>
        <taxon>NPAAA clade</taxon>
        <taxon>indigoferoid/millettioid clade</taxon>
        <taxon>Phaseoleae</taxon>
        <taxon>Glycine</taxon>
        <taxon>Glycine subgen. Soja</taxon>
    </lineage>
</organism>
<dbReference type="PROSITE" id="PS50011">
    <property type="entry name" value="PROTEIN_KINASE_DOM"/>
    <property type="match status" value="1"/>
</dbReference>
<dbReference type="PROSITE" id="PS51257">
    <property type="entry name" value="PROKAR_LIPOPROTEIN"/>
    <property type="match status" value="1"/>
</dbReference>
<keyword evidence="6 13" id="KW-0547">Nucleotide-binding</keyword>
<dbReference type="CDD" id="cd14066">
    <property type="entry name" value="STKc_IRAK"/>
    <property type="match status" value="1"/>
</dbReference>
<dbReference type="InterPro" id="IPR043502">
    <property type="entry name" value="DNA/RNA_pol_sf"/>
</dbReference>
<dbReference type="InterPro" id="IPR013103">
    <property type="entry name" value="RVT_2"/>
</dbReference>
<dbReference type="InterPro" id="IPR057670">
    <property type="entry name" value="SH3_retrovirus"/>
</dbReference>
<feature type="region of interest" description="Disordered" evidence="14">
    <location>
        <begin position="1237"/>
        <end position="1279"/>
    </location>
</feature>
<evidence type="ECO:0000256" key="16">
    <source>
        <dbReference type="SAM" id="SignalP"/>
    </source>
</evidence>
<gene>
    <name evidence="18" type="ORF">D0Y65_024056</name>
</gene>
<evidence type="ECO:0000256" key="9">
    <source>
        <dbReference type="ARBA" id="ARBA00022840"/>
    </source>
</evidence>
<proteinExistence type="predicted"/>
<dbReference type="Pfam" id="PF14223">
    <property type="entry name" value="Retrotran_gag_2"/>
    <property type="match status" value="1"/>
</dbReference>
<dbReference type="InterPro" id="IPR011009">
    <property type="entry name" value="Kinase-like_dom_sf"/>
</dbReference>
<dbReference type="SUPFAM" id="SSF56112">
    <property type="entry name" value="Protein kinase-like (PK-like)"/>
    <property type="match status" value="1"/>
</dbReference>
<evidence type="ECO:0000256" key="15">
    <source>
        <dbReference type="SAM" id="Phobius"/>
    </source>
</evidence>
<dbReference type="EMBL" id="QZWG01000009">
    <property type="protein sequence ID" value="RZB91890.1"/>
    <property type="molecule type" value="Genomic_DNA"/>
</dbReference>
<dbReference type="InterPro" id="IPR008271">
    <property type="entry name" value="Ser/Thr_kinase_AS"/>
</dbReference>
<dbReference type="InterPro" id="IPR001245">
    <property type="entry name" value="Ser-Thr/Tyr_kinase_cat_dom"/>
</dbReference>
<keyword evidence="11 15" id="KW-0472">Membrane</keyword>
<evidence type="ECO:0000256" key="5">
    <source>
        <dbReference type="ARBA" id="ARBA00022729"/>
    </source>
</evidence>
<evidence type="ECO:0000256" key="8">
    <source>
        <dbReference type="ARBA" id="ARBA00022777"/>
    </source>
</evidence>
<dbReference type="PANTHER" id="PTHR27003:SF277">
    <property type="entry name" value="MALECTIN_RECEPTOR-LIKE KINASE FAMILY PROTEIN"/>
    <property type="match status" value="1"/>
</dbReference>
<dbReference type="CDD" id="cd09272">
    <property type="entry name" value="RNase_HI_RT_Ty1"/>
    <property type="match status" value="1"/>
</dbReference>
<keyword evidence="4 15" id="KW-0812">Transmembrane</keyword>
<accession>A0A445J0J0</accession>
<protein>
    <submittedName>
        <fullName evidence="18">Putative receptor-like protein kinase</fullName>
        <ecNumber evidence="18">2.7.7.7</ecNumber>
    </submittedName>
</protein>
<evidence type="ECO:0000256" key="1">
    <source>
        <dbReference type="ARBA" id="ARBA00004479"/>
    </source>
</evidence>
<dbReference type="InterPro" id="IPR024788">
    <property type="entry name" value="Malectin-like_Carb-bd_dom"/>
</dbReference>
<keyword evidence="19" id="KW-1185">Reference proteome</keyword>
<feature type="chain" id="PRO_5019016006" evidence="16">
    <location>
        <begin position="27"/>
        <end position="1978"/>
    </location>
</feature>
<dbReference type="FunFam" id="2.60.120.430:FF:000001">
    <property type="entry name" value="Receptor-like protein kinase FERONIA"/>
    <property type="match status" value="1"/>
</dbReference>
<evidence type="ECO:0000256" key="3">
    <source>
        <dbReference type="ARBA" id="ARBA00022679"/>
    </source>
</evidence>
<dbReference type="GO" id="GO:0009506">
    <property type="term" value="C:plasmodesma"/>
    <property type="evidence" value="ECO:0007669"/>
    <property type="project" value="TreeGrafter"/>
</dbReference>
<dbReference type="PROSITE" id="PS00108">
    <property type="entry name" value="PROTEIN_KINASE_ST"/>
    <property type="match status" value="1"/>
</dbReference>
<feature type="compositionally biased region" description="Polar residues" evidence="14">
    <location>
        <begin position="1240"/>
        <end position="1255"/>
    </location>
</feature>
<evidence type="ECO:0000256" key="10">
    <source>
        <dbReference type="ARBA" id="ARBA00022989"/>
    </source>
</evidence>
<evidence type="ECO:0000256" key="6">
    <source>
        <dbReference type="ARBA" id="ARBA00022741"/>
    </source>
</evidence>
<dbReference type="SMART" id="SM00220">
    <property type="entry name" value="S_TKc"/>
    <property type="match status" value="1"/>
</dbReference>
<sequence length="1978" mass="222767">METQKLITHFILLFLLPLLFISCSSAFTTIDNYLISCGSQNNASIFNRIFISDSTSQGSIFLSADKSISLTNQNPPPNLPTLYHTARVFPSTGSYRFNMRMNGSHFVRFHFSPFKAQRFDLKSANFSVLVDGNLVLRNFKPSNGALLKEFILKIESNLLEIVFRPEGNSGFGFVNAVEVFTAPADFVVDYGARLVGPSGVVEYKNLSSQVLETVHRINVGGVKVTPFNDTLWRTWIPDEEFLVFKDAAKRVGITHTPNYQKGGATREIAPDNVYMTAQEMNKDHSIIASQFNITWNFPVAPGGVRHLVRLHFCDIVSVALNFLYFDVYINGYSAYKDLDLSSLTFHVLASPIYVDFVVDSDESGVIQISVGPSELSSSTRMNAILNGAEIMKLVNVPGSHVVPRKKRLWVLVGSIVGGIVVLLLVIVALLLSLKCRKKKKKKKPRQRTMESVGWTPLRMFGGSSLSRMSEGTAFPSPGSYGYFGLRISFADIQSATNNFDRSLIIGSGGFGMVYKGVLKDNVKVAVKRGMPGSRQGLPEFQTEITILSKIRHRHLVSLVGYCEENSEMILVYEYVEKGPLKKHLYGSAGHAPLSWKQRLEICIGAARGLHYLHTGFAQGIIHRDIKSTNILLDENYVAKVADFGLSRSGPCLNETHVSTGVKGSFGYLDPEYFRRQQLTDKSDVYSFGVVLFEVLCARPAVDPQLDREQVNLAEWALEWQKKGMLEHIIDPYLVGKIKQSSLKKFSETAEKCLAEYGVDRPTMGSVLWNLEYALQLLESEQEGEPYDDSSAQEAVNVTTTTIPGSPSSNSTIQDLLVQQGLDQVLEDERPTSVNEIEWTKIQRKAVSTIRLVLAPEIRHNVLKEITPKALWEKLKNIYASKSLTNHLCLKMELYQLKMEMGGDLHDHINKFNWLVSQLLNANDKFSDEEQALLLLVSLPRSFKALVQTFLVGRSTLNLDEVIAALRENERMMRAENVDDEHNAIVVMESDENGHVQVRCKQMKEDLKKLRDMNKNDINSQANVVKKVENENDVFLATNDEVVKTKWVMNFAASKHICRDQEMFDTLKIDGEFGHFKLGNDGKMKVEGKGSVRMKLHDGSIRAFSNVRLVPSVVVNMISMGEMTSQGYKYVGSKWGCKVYKGRHLVLRGQKNKADAFPANFSFFLSVALKFLDAFKSDFKDFKNLLRHKTKEFSLESLITRLRIEEEARRQDQKDEVLVVSHNNTKRKNTGAVLKPIGKNFKNQNRNVSNTSNRNKNPPRVQHVRQHPPAKNNPGAPQANMTQEPYIAVITEINMIGGSDGWWIDTGTSRHVYYDRAMFKTYTNVENKKVLLGDSHTTTVAGTGDVELKFTSGKTLILKDVMHTPEMRKNLVSGFLLNKAGFTQTIGADLFTLTKNGVFVGKGIPKSKSKTSPYEILKKRQPNLSYLRTWGCLAYVRIPDPKRVKLASRAYECVFIGYAINSKAYRFYDLNAKVIIESNDADFYENKFPFKLRDSGGTSSNYLPAISSENLAQPEPDIEPRRGKRARIAKDYGPDYMAYTLEENPSNLQEALSSLDADLWQEAINDEMDSLESNKTWHLVDLPPGCKPIGCKWILKKKLKPDGTMDKYKARLVAKGFRQRENVDFFDTFSPVTRITSIRVLISLAAIHSLVVHQMDVKTAFLNGELEEEIYMDIHGQEDKVCKLDKSLYGLKQAPKQWHEKFDNLIVSNGFKVNESDKCIYYKSVNNICTIICVYVDDLLIFGSNIHVVNNVKSLLCNNFDMKDLGEASVILGIKITRSKEGISLDQSHYIEKILKKYDYFDCKPASTPYDPSVKLFKNTGEGYNDADWNTLSDDSKATNGYIFSMAGGVISWKSKKQTILAQSTMESEMIALATASEEASWLRSLLAEIPLWKRPIPAVLIHCDSTATIAKIENRYYNGKKRQICRKHNTVRELLSTGAVRVDHVRTDDNLADPLTKGLAREKVHNTSKRMGLLPLLR</sequence>
<evidence type="ECO:0000256" key="11">
    <source>
        <dbReference type="ARBA" id="ARBA00023136"/>
    </source>
</evidence>
<dbReference type="FunFam" id="1.10.510.10:FF:000058">
    <property type="entry name" value="Receptor-like protein kinase FERONIA"/>
    <property type="match status" value="1"/>
</dbReference>
<keyword evidence="7" id="KW-0378">Hydrolase</keyword>
<dbReference type="GO" id="GO:0004714">
    <property type="term" value="F:transmembrane receptor protein tyrosine kinase activity"/>
    <property type="evidence" value="ECO:0007669"/>
    <property type="project" value="InterPro"/>
</dbReference>